<gene>
    <name evidence="2" type="ORF">METZ01_LOCUS415030</name>
</gene>
<dbReference type="EMBL" id="UINC01162426">
    <property type="protein sequence ID" value="SVD62176.1"/>
    <property type="molecule type" value="Genomic_DNA"/>
</dbReference>
<evidence type="ECO:0000259" key="1">
    <source>
        <dbReference type="Pfam" id="PF23357"/>
    </source>
</evidence>
<proteinExistence type="predicted"/>
<dbReference type="InterPro" id="IPR055396">
    <property type="entry name" value="DUF7088"/>
</dbReference>
<reference evidence="2" key="1">
    <citation type="submission" date="2018-05" db="EMBL/GenBank/DDBJ databases">
        <authorList>
            <person name="Lanie J.A."/>
            <person name="Ng W.-L."/>
            <person name="Kazmierczak K.M."/>
            <person name="Andrzejewski T.M."/>
            <person name="Davidsen T.M."/>
            <person name="Wayne K.J."/>
            <person name="Tettelin H."/>
            <person name="Glass J.I."/>
            <person name="Rusch D."/>
            <person name="Podicherti R."/>
            <person name="Tsui H.-C.T."/>
            <person name="Winkler M.E."/>
        </authorList>
    </citation>
    <scope>NUCLEOTIDE SEQUENCE</scope>
</reference>
<feature type="non-terminal residue" evidence="2">
    <location>
        <position position="206"/>
    </location>
</feature>
<protein>
    <recommendedName>
        <fullName evidence="1">DUF7088 domain-containing protein</fullName>
    </recommendedName>
</protein>
<name>A0A382WTI8_9ZZZZ</name>
<evidence type="ECO:0000313" key="2">
    <source>
        <dbReference type="EMBL" id="SVD62176.1"/>
    </source>
</evidence>
<accession>A0A382WTI8</accession>
<dbReference type="Pfam" id="PF23357">
    <property type="entry name" value="DUF7088"/>
    <property type="match status" value="1"/>
</dbReference>
<dbReference type="AlphaFoldDB" id="A0A382WTI8"/>
<sequence length="206" mass="22902">MNRSTTAVVALILAAALFLSVNIFSSNIFRSARLDLTQEGLYTLSTGSARILSEIPEPIRLRFYFSEKLAVQLPNIKSYGLRVRELLEEYVIHSDGRIKLEVIDPEPFTEAEDDAVRLGLQAAPLGTGENMYFGLVATNTVDDRQIIPFFNRENEAFLEYDMTRIIYNLSDPSKPVVGLITGLEMNADASPMLRFGGGPQPWAIVA</sequence>
<feature type="domain" description="DUF7088" evidence="1">
    <location>
        <begin position="38"/>
        <end position="137"/>
    </location>
</feature>
<organism evidence="2">
    <name type="scientific">marine metagenome</name>
    <dbReference type="NCBI Taxonomy" id="408172"/>
    <lineage>
        <taxon>unclassified sequences</taxon>
        <taxon>metagenomes</taxon>
        <taxon>ecological metagenomes</taxon>
    </lineage>
</organism>